<proteinExistence type="predicted"/>
<reference evidence="1" key="2">
    <citation type="submission" date="2021-04" db="EMBL/GenBank/DDBJ databases">
        <authorList>
            <person name="Gilroy R."/>
        </authorList>
    </citation>
    <scope>NUCLEOTIDE SEQUENCE</scope>
    <source>
        <strain evidence="1">CHK178-16964</strain>
    </source>
</reference>
<evidence type="ECO:0000313" key="1">
    <source>
        <dbReference type="EMBL" id="HJA71914.1"/>
    </source>
</evidence>
<name>A0A9D2HK12_9FIRM</name>
<dbReference type="Gene3D" id="2.10.270.10">
    <property type="entry name" value="Cholin Binding"/>
    <property type="match status" value="1"/>
</dbReference>
<comment type="caution">
    <text evidence="1">The sequence shown here is derived from an EMBL/GenBank/DDBJ whole genome shotgun (WGS) entry which is preliminary data.</text>
</comment>
<dbReference type="EMBL" id="DWZA01000090">
    <property type="protein sequence ID" value="HJA71914.1"/>
    <property type="molecule type" value="Genomic_DNA"/>
</dbReference>
<protein>
    <submittedName>
        <fullName evidence="1">Uncharacterized protein</fullName>
    </submittedName>
</protein>
<reference evidence="1" key="1">
    <citation type="journal article" date="2021" name="PeerJ">
        <title>Extensive microbial diversity within the chicken gut microbiome revealed by metagenomics and culture.</title>
        <authorList>
            <person name="Gilroy R."/>
            <person name="Ravi A."/>
            <person name="Getino M."/>
            <person name="Pursley I."/>
            <person name="Horton D.L."/>
            <person name="Alikhan N.F."/>
            <person name="Baker D."/>
            <person name="Gharbi K."/>
            <person name="Hall N."/>
            <person name="Watson M."/>
            <person name="Adriaenssens E.M."/>
            <person name="Foster-Nyarko E."/>
            <person name="Jarju S."/>
            <person name="Secka A."/>
            <person name="Antonio M."/>
            <person name="Oren A."/>
            <person name="Chaudhuri R.R."/>
            <person name="La Ragione R."/>
            <person name="Hildebrand F."/>
            <person name="Pallen M.J."/>
        </authorList>
    </citation>
    <scope>NUCLEOTIDE SEQUENCE</scope>
    <source>
        <strain evidence="1">CHK178-16964</strain>
    </source>
</reference>
<gene>
    <name evidence="1" type="ORF">IAA07_10135</name>
</gene>
<sequence length="266" mass="31108">MIYPTGTVFADDEGKDPDSGYYGWYTDMSTGKRYFYDRDGQLHYGWLRHQGNWYYFTTLGNLVEGGYRNIDNTNYFFYNTGELAAGTYLGLHYLDENGLHDEEHDVRLIGHGEVTIYDRDMISDSLYYVPSRWVQKFVKDGWELMFYTSRTYLEAPDTDLGVYYMKYKLDTTYKKLKFTDGEELVRGFGEYIGYALGLYDENNVQMNTMWQDAVLIGDLAEIPDYYDSDPGFYFGILCELFWDPETTGDLEEAAPETYAILKELIQ</sequence>
<organism evidence="1 2">
    <name type="scientific">Candidatus Lachnoclostridium stercoravium</name>
    <dbReference type="NCBI Taxonomy" id="2838633"/>
    <lineage>
        <taxon>Bacteria</taxon>
        <taxon>Bacillati</taxon>
        <taxon>Bacillota</taxon>
        <taxon>Clostridia</taxon>
        <taxon>Lachnospirales</taxon>
        <taxon>Lachnospiraceae</taxon>
    </lineage>
</organism>
<accession>A0A9D2HK12</accession>
<evidence type="ECO:0000313" key="2">
    <source>
        <dbReference type="Proteomes" id="UP000823900"/>
    </source>
</evidence>
<dbReference type="Proteomes" id="UP000823900">
    <property type="component" value="Unassembled WGS sequence"/>
</dbReference>
<dbReference type="AlphaFoldDB" id="A0A9D2HK12"/>
<dbReference type="SUPFAM" id="SSF69360">
    <property type="entry name" value="Cell wall binding repeat"/>
    <property type="match status" value="1"/>
</dbReference>